<reference evidence="8" key="1">
    <citation type="journal article" date="2013" name="Nature">
        <title>Pan genome of the phytoplankton Emiliania underpins its global distribution.</title>
        <authorList>
            <person name="Read B.A."/>
            <person name="Kegel J."/>
            <person name="Klute M.J."/>
            <person name="Kuo A."/>
            <person name="Lefebvre S.C."/>
            <person name="Maumus F."/>
            <person name="Mayer C."/>
            <person name="Miller J."/>
            <person name="Monier A."/>
            <person name="Salamov A."/>
            <person name="Young J."/>
            <person name="Aguilar M."/>
            <person name="Claverie J.M."/>
            <person name="Frickenhaus S."/>
            <person name="Gonzalez K."/>
            <person name="Herman E.K."/>
            <person name="Lin Y.C."/>
            <person name="Napier J."/>
            <person name="Ogata H."/>
            <person name="Sarno A.F."/>
            <person name="Shmutz J."/>
            <person name="Schroeder D."/>
            <person name="de Vargas C."/>
            <person name="Verret F."/>
            <person name="von Dassow P."/>
            <person name="Valentin K."/>
            <person name="Van de Peer Y."/>
            <person name="Wheeler G."/>
            <person name="Dacks J.B."/>
            <person name="Delwiche C.F."/>
            <person name="Dyhrman S.T."/>
            <person name="Glockner G."/>
            <person name="John U."/>
            <person name="Richards T."/>
            <person name="Worden A.Z."/>
            <person name="Zhang X."/>
            <person name="Grigoriev I.V."/>
            <person name="Allen A.E."/>
            <person name="Bidle K."/>
            <person name="Borodovsky M."/>
            <person name="Bowler C."/>
            <person name="Brownlee C."/>
            <person name="Cock J.M."/>
            <person name="Elias M."/>
            <person name="Gladyshev V.N."/>
            <person name="Groth M."/>
            <person name="Guda C."/>
            <person name="Hadaegh A."/>
            <person name="Iglesias-Rodriguez M.D."/>
            <person name="Jenkins J."/>
            <person name="Jones B.M."/>
            <person name="Lawson T."/>
            <person name="Leese F."/>
            <person name="Lindquist E."/>
            <person name="Lobanov A."/>
            <person name="Lomsadze A."/>
            <person name="Malik S.B."/>
            <person name="Marsh M.E."/>
            <person name="Mackinder L."/>
            <person name="Mock T."/>
            <person name="Mueller-Roeber B."/>
            <person name="Pagarete A."/>
            <person name="Parker M."/>
            <person name="Probert I."/>
            <person name="Quesneville H."/>
            <person name="Raines C."/>
            <person name="Rensing S.A."/>
            <person name="Riano-Pachon D.M."/>
            <person name="Richier S."/>
            <person name="Rokitta S."/>
            <person name="Shiraiwa Y."/>
            <person name="Soanes D.M."/>
            <person name="van der Giezen M."/>
            <person name="Wahlund T.M."/>
            <person name="Williams B."/>
            <person name="Wilson W."/>
            <person name="Wolfe G."/>
            <person name="Wurch L.L."/>
        </authorList>
    </citation>
    <scope>NUCLEOTIDE SEQUENCE</scope>
</reference>
<dbReference type="InterPro" id="IPR002857">
    <property type="entry name" value="Znf_CXXC"/>
</dbReference>
<keyword evidence="2 4" id="KW-0863">Zinc-finger</keyword>
<dbReference type="PROSITE" id="PS50114">
    <property type="entry name" value="GATA_ZN_FINGER_2"/>
    <property type="match status" value="1"/>
</dbReference>
<name>A0A0D3JNH2_EMIH1</name>
<protein>
    <recommendedName>
        <fullName evidence="9">4Fe-4S ferredoxin-type domain-containing protein</fullName>
    </recommendedName>
</protein>
<dbReference type="GO" id="GO:0043565">
    <property type="term" value="F:sequence-specific DNA binding"/>
    <property type="evidence" value="ECO:0007669"/>
    <property type="project" value="InterPro"/>
</dbReference>
<dbReference type="HOGENOM" id="CLU_1374456_0_0_1"/>
<dbReference type="EnsemblProtists" id="EOD25057">
    <property type="protein sequence ID" value="EOD25057"/>
    <property type="gene ID" value="EMIHUDRAFT_206121"/>
</dbReference>
<evidence type="ECO:0000256" key="1">
    <source>
        <dbReference type="ARBA" id="ARBA00022723"/>
    </source>
</evidence>
<dbReference type="GO" id="GO:0006355">
    <property type="term" value="P:regulation of DNA-templated transcription"/>
    <property type="evidence" value="ECO:0007669"/>
    <property type="project" value="InterPro"/>
</dbReference>
<organism evidence="7 8">
    <name type="scientific">Emiliania huxleyi (strain CCMP1516)</name>
    <dbReference type="NCBI Taxonomy" id="280463"/>
    <lineage>
        <taxon>Eukaryota</taxon>
        <taxon>Haptista</taxon>
        <taxon>Haptophyta</taxon>
        <taxon>Prymnesiophyceae</taxon>
        <taxon>Isochrysidales</taxon>
        <taxon>Noelaerhabdaceae</taxon>
        <taxon>Emiliania</taxon>
    </lineage>
</organism>
<evidence type="ECO:0000256" key="4">
    <source>
        <dbReference type="PROSITE-ProRule" id="PRU00094"/>
    </source>
</evidence>
<dbReference type="RefSeq" id="XP_005777486.1">
    <property type="nucleotide sequence ID" value="XM_005777429.1"/>
</dbReference>
<evidence type="ECO:0000256" key="3">
    <source>
        <dbReference type="ARBA" id="ARBA00022833"/>
    </source>
</evidence>
<evidence type="ECO:0000259" key="5">
    <source>
        <dbReference type="PROSITE" id="PS50114"/>
    </source>
</evidence>
<dbReference type="InterPro" id="IPR000679">
    <property type="entry name" value="Znf_GATA"/>
</dbReference>
<keyword evidence="1" id="KW-0479">Metal-binding</keyword>
<evidence type="ECO:0008006" key="9">
    <source>
        <dbReference type="Google" id="ProtNLM"/>
    </source>
</evidence>
<evidence type="ECO:0000259" key="6">
    <source>
        <dbReference type="PROSITE" id="PS51058"/>
    </source>
</evidence>
<dbReference type="GO" id="GO:0008270">
    <property type="term" value="F:zinc ion binding"/>
    <property type="evidence" value="ECO:0007669"/>
    <property type="project" value="UniProtKB-KW"/>
</dbReference>
<evidence type="ECO:0000313" key="8">
    <source>
        <dbReference type="Proteomes" id="UP000013827"/>
    </source>
</evidence>
<proteinExistence type="predicted"/>
<dbReference type="AlphaFoldDB" id="A0A0D3JNH2"/>
<dbReference type="KEGG" id="ehx:EMIHUDRAFT_206121"/>
<accession>A0A0D3JNH2</accession>
<feature type="domain" description="GATA-type" evidence="5">
    <location>
        <begin position="174"/>
        <end position="199"/>
    </location>
</feature>
<reference evidence="7" key="2">
    <citation type="submission" date="2024-10" db="UniProtKB">
        <authorList>
            <consortium name="EnsemblProtists"/>
        </authorList>
    </citation>
    <scope>IDENTIFICATION</scope>
</reference>
<dbReference type="PROSITE" id="PS51058">
    <property type="entry name" value="ZF_CXXC"/>
    <property type="match status" value="1"/>
</dbReference>
<feature type="domain" description="CXXC-type" evidence="6">
    <location>
        <begin position="129"/>
        <end position="179"/>
    </location>
</feature>
<evidence type="ECO:0000313" key="7">
    <source>
        <dbReference type="EnsemblProtists" id="EOD25057"/>
    </source>
</evidence>
<evidence type="ECO:0000256" key="2">
    <source>
        <dbReference type="ARBA" id="ARBA00022771"/>
    </source>
</evidence>
<dbReference type="GeneID" id="17270603"/>
<keyword evidence="3" id="KW-0862">Zinc</keyword>
<keyword evidence="8" id="KW-1185">Reference proteome</keyword>
<sequence>MAASYSDAPLSTIDVGALTASRFLLREQRLFPYRDGEGRVALSLVRDSLARLSETDSAVLAGSGTTFAELSAKLSRLERLPPAVLRELQAPAVAVSPDGARPPHWIRDSGGYGGDAGAVFADGSVAPSRKKKRTRQRPWSCGSCEGCLLLEDCGTCAGCVFNDRAAREEEGRCRCVACGATRTPKWRGDGGKPRVERWC</sequence>
<dbReference type="Proteomes" id="UP000013827">
    <property type="component" value="Unassembled WGS sequence"/>
</dbReference>
<dbReference type="PaxDb" id="2903-EOD25057"/>